<accession>A0A317ZF64</accession>
<evidence type="ECO:0000256" key="1">
    <source>
        <dbReference type="ARBA" id="ARBA00007401"/>
    </source>
</evidence>
<feature type="signal peptide" evidence="2">
    <location>
        <begin position="1"/>
        <end position="27"/>
    </location>
</feature>
<dbReference type="PANTHER" id="PTHR42732:SF1">
    <property type="entry name" value="BETA-MANNOSIDASE"/>
    <property type="match status" value="1"/>
</dbReference>
<comment type="caution">
    <text evidence="5">The sequence shown here is derived from an EMBL/GenBank/DDBJ whole genome shotgun (WGS) entry which is preliminary data.</text>
</comment>
<evidence type="ECO:0000313" key="6">
    <source>
        <dbReference type="Proteomes" id="UP000247099"/>
    </source>
</evidence>
<dbReference type="InterPro" id="IPR006104">
    <property type="entry name" value="Glyco_hydro_2_N"/>
</dbReference>
<dbReference type="GO" id="GO:0005975">
    <property type="term" value="P:carbohydrate metabolic process"/>
    <property type="evidence" value="ECO:0007669"/>
    <property type="project" value="InterPro"/>
</dbReference>
<reference evidence="5 6" key="1">
    <citation type="submission" date="2018-05" db="EMBL/GenBank/DDBJ databases">
        <title>Coraliomargarita sinensis sp. nov., isolated from a marine solar saltern.</title>
        <authorList>
            <person name="Zhou L.Y."/>
        </authorList>
    </citation>
    <scope>NUCLEOTIDE SEQUENCE [LARGE SCALE GENOMIC DNA]</scope>
    <source>
        <strain evidence="5 6">WN38</strain>
    </source>
</reference>
<evidence type="ECO:0000259" key="3">
    <source>
        <dbReference type="Pfam" id="PF02836"/>
    </source>
</evidence>
<dbReference type="Proteomes" id="UP000247099">
    <property type="component" value="Unassembled WGS sequence"/>
</dbReference>
<gene>
    <name evidence="5" type="ORF">DDZ13_09020</name>
</gene>
<dbReference type="Gene3D" id="3.20.20.80">
    <property type="entry name" value="Glycosidases"/>
    <property type="match status" value="1"/>
</dbReference>
<protein>
    <submittedName>
        <fullName evidence="5">Beta-galactosidase</fullName>
    </submittedName>
</protein>
<proteinExistence type="inferred from homology"/>
<feature type="domain" description="Glycoside hydrolase family 2 catalytic" evidence="3">
    <location>
        <begin position="316"/>
        <end position="477"/>
    </location>
</feature>
<evidence type="ECO:0000256" key="2">
    <source>
        <dbReference type="SAM" id="SignalP"/>
    </source>
</evidence>
<dbReference type="InParanoid" id="A0A317ZF64"/>
<dbReference type="RefSeq" id="WP_110131155.1">
    <property type="nucleotide sequence ID" value="NZ_QHJQ01000005.1"/>
</dbReference>
<dbReference type="PANTHER" id="PTHR42732">
    <property type="entry name" value="BETA-GALACTOSIDASE"/>
    <property type="match status" value="1"/>
</dbReference>
<organism evidence="5 6">
    <name type="scientific">Coraliomargarita sinensis</name>
    <dbReference type="NCBI Taxonomy" id="2174842"/>
    <lineage>
        <taxon>Bacteria</taxon>
        <taxon>Pseudomonadati</taxon>
        <taxon>Verrucomicrobiota</taxon>
        <taxon>Opitutia</taxon>
        <taxon>Puniceicoccales</taxon>
        <taxon>Coraliomargaritaceae</taxon>
        <taxon>Coraliomargarita</taxon>
    </lineage>
</organism>
<dbReference type="SUPFAM" id="SSF49785">
    <property type="entry name" value="Galactose-binding domain-like"/>
    <property type="match status" value="1"/>
</dbReference>
<dbReference type="InterPro" id="IPR051913">
    <property type="entry name" value="GH2_Domain-Containing"/>
</dbReference>
<dbReference type="Pfam" id="PF02837">
    <property type="entry name" value="Glyco_hydro_2_N"/>
    <property type="match status" value="1"/>
</dbReference>
<dbReference type="InterPro" id="IPR008979">
    <property type="entry name" value="Galactose-bd-like_sf"/>
</dbReference>
<dbReference type="GO" id="GO:0004553">
    <property type="term" value="F:hydrolase activity, hydrolyzing O-glycosyl compounds"/>
    <property type="evidence" value="ECO:0007669"/>
    <property type="project" value="InterPro"/>
</dbReference>
<keyword evidence="6" id="KW-1185">Reference proteome</keyword>
<name>A0A317ZF64_9BACT</name>
<sequence>MALPVFKIPGRRFLFAALILALTHAVAALNAEEVDLSGIWSFELDEANAGVDGKWFNRSLTDTVRLPGTTDENKKGILKDEAPTDRLSRVWYWKGPAWYQREVMIPESWGGKRITLFLERTKNARVWVDDTFIGWDDTLSAPHIHDLTEAMTPGAHTITILVDNSIMPPVGPAHAVDERTQTNWNGVIGRIELHATDPVWIEHVEAYPNIEAGTIRIVAEIGNDTGQHIEGGLSVEAETTNTENAVEYRPTKVDFDTRENLLRLEFTYDPGKELPLWDEFNTTLLHLNLKLEARGGGKNYAHTKAIRFGMRSFTSEDGRFHVNGKPVFLRGRTDCANYPITGYPPMDKKSWLKIMRIHKEWGLNHIRYHSWCPPEAAFAAADELGIYIQAELPNKRSGFKAEESNEAAYHNIDRLAGNESTDQVSLCDYGKREGELILRHFGNSPSFCMFTLGNELGRNEAMFEFVRHFRFLDPRKLYAQGSNNMHWNPSYAEGDDFWAGKSLEKDDRIVRGSDSIFSHGLTPHIENLPPSTMVDYSDAIEGCPVPVIGHETGQFQVYPDFRDIPKFTGVTRARNYEIFRERLKEAGMLDQAQDFVEASGALAAICYREDIEAALRTPGFGGFHLLDIQDFPGQGTALVGMLNVFMEPKGFIAASEWREFCSAVVPLIRMERYTWTQNEQFSARIEVAQYGPGDLSGHTVRVSLIDREENILHQKDFQAADLPTGGLHQVGEYVLEFGCLEEIAAAKLTLKVAILGTPHVNRYPIWLYPENVRTQVPPGVRLTRSFQDTETQKYLQEGGRVLLIPKLDELPQSIEGAFQSDFWSPMFSVAAIKRGQDPAPGTLGFLCDPSSPAFASFPTESHSNWQWWQLNKNSRPIILDATADDFRPLVQMIDNFNRNHKLGLIFETRVGQGSMLVCAIDLPGIKHTPEARQLLRSLQDYVASDEFKPGYEIERDVLDKLFPR</sequence>
<dbReference type="InterPro" id="IPR006103">
    <property type="entry name" value="Glyco_hydro_2_cat"/>
</dbReference>
<dbReference type="EMBL" id="QHJQ01000005">
    <property type="protein sequence ID" value="PXA04204.1"/>
    <property type="molecule type" value="Genomic_DNA"/>
</dbReference>
<dbReference type="AlphaFoldDB" id="A0A317ZF64"/>
<feature type="chain" id="PRO_5016330824" evidence="2">
    <location>
        <begin position="28"/>
        <end position="964"/>
    </location>
</feature>
<dbReference type="OrthoDB" id="9814867at2"/>
<keyword evidence="2" id="KW-0732">Signal</keyword>
<feature type="domain" description="Glycosyl hydrolases family 2 sugar binding" evidence="4">
    <location>
        <begin position="36"/>
        <end position="162"/>
    </location>
</feature>
<evidence type="ECO:0000259" key="4">
    <source>
        <dbReference type="Pfam" id="PF02837"/>
    </source>
</evidence>
<comment type="similarity">
    <text evidence="1">Belongs to the glycosyl hydrolase 2 family.</text>
</comment>
<dbReference type="InterPro" id="IPR017853">
    <property type="entry name" value="GH"/>
</dbReference>
<dbReference type="Gene3D" id="2.60.120.260">
    <property type="entry name" value="Galactose-binding domain-like"/>
    <property type="match status" value="1"/>
</dbReference>
<dbReference type="Pfam" id="PF02836">
    <property type="entry name" value="Glyco_hydro_2_C"/>
    <property type="match status" value="1"/>
</dbReference>
<dbReference type="SUPFAM" id="SSF51445">
    <property type="entry name" value="(Trans)glycosidases"/>
    <property type="match status" value="1"/>
</dbReference>
<evidence type="ECO:0000313" key="5">
    <source>
        <dbReference type="EMBL" id="PXA04204.1"/>
    </source>
</evidence>